<evidence type="ECO:0008006" key="4">
    <source>
        <dbReference type="Google" id="ProtNLM"/>
    </source>
</evidence>
<proteinExistence type="predicted"/>
<dbReference type="Proteomes" id="UP000076632">
    <property type="component" value="Unassembled WGS sequence"/>
</dbReference>
<organism evidence="2 3">
    <name type="scientific">Xylona heveae (strain CBS 132557 / TC161)</name>
    <dbReference type="NCBI Taxonomy" id="1328760"/>
    <lineage>
        <taxon>Eukaryota</taxon>
        <taxon>Fungi</taxon>
        <taxon>Dikarya</taxon>
        <taxon>Ascomycota</taxon>
        <taxon>Pezizomycotina</taxon>
        <taxon>Xylonomycetes</taxon>
        <taxon>Xylonales</taxon>
        <taxon>Xylonaceae</taxon>
        <taxon>Xylona</taxon>
    </lineage>
</organism>
<dbReference type="EMBL" id="KV407460">
    <property type="protein sequence ID" value="KZF21702.1"/>
    <property type="molecule type" value="Genomic_DNA"/>
</dbReference>
<keyword evidence="3" id="KW-1185">Reference proteome</keyword>
<reference evidence="2 3" key="1">
    <citation type="journal article" date="2016" name="Fungal Biol.">
        <title>The genome of Xylona heveae provides a window into fungal endophytism.</title>
        <authorList>
            <person name="Gazis R."/>
            <person name="Kuo A."/>
            <person name="Riley R."/>
            <person name="LaButti K."/>
            <person name="Lipzen A."/>
            <person name="Lin J."/>
            <person name="Amirebrahimi M."/>
            <person name="Hesse C.N."/>
            <person name="Spatafora J.W."/>
            <person name="Henrissat B."/>
            <person name="Hainaut M."/>
            <person name="Grigoriev I.V."/>
            <person name="Hibbett D.S."/>
        </authorList>
    </citation>
    <scope>NUCLEOTIDE SEQUENCE [LARGE SCALE GENOMIC DNA]</scope>
    <source>
        <strain evidence="2 3">TC161</strain>
    </source>
</reference>
<evidence type="ECO:0000313" key="2">
    <source>
        <dbReference type="EMBL" id="KZF21702.1"/>
    </source>
</evidence>
<protein>
    <recommendedName>
        <fullName evidence="4">Secreted protein</fullName>
    </recommendedName>
</protein>
<feature type="signal peptide" evidence="1">
    <location>
        <begin position="1"/>
        <end position="18"/>
    </location>
</feature>
<dbReference type="AlphaFoldDB" id="A0A165G3M8"/>
<feature type="chain" id="PRO_5007858009" description="Secreted protein" evidence="1">
    <location>
        <begin position="19"/>
        <end position="74"/>
    </location>
</feature>
<dbReference type="InParanoid" id="A0A165G3M8"/>
<dbReference type="RefSeq" id="XP_018187257.1">
    <property type="nucleotide sequence ID" value="XM_018329371.1"/>
</dbReference>
<evidence type="ECO:0000256" key="1">
    <source>
        <dbReference type="SAM" id="SignalP"/>
    </source>
</evidence>
<dbReference type="GeneID" id="28894508"/>
<name>A0A165G3M8_XYLHT</name>
<accession>A0A165G3M8</accession>
<keyword evidence="1" id="KW-0732">Signal</keyword>
<gene>
    <name evidence="2" type="ORF">L228DRAFT_158211</name>
</gene>
<sequence>MLVCSLLFCCSWVQSVRAAPTSRRCFGGVVRSSSSSSHTTRRATHLPPPLLRAFDCILQKGTLIFVYFSFLFIL</sequence>
<evidence type="ECO:0000313" key="3">
    <source>
        <dbReference type="Proteomes" id="UP000076632"/>
    </source>
</evidence>